<gene>
    <name evidence="2" type="ORF">ACFFGH_09490</name>
</gene>
<feature type="signal peptide" evidence="1">
    <location>
        <begin position="1"/>
        <end position="21"/>
    </location>
</feature>
<keyword evidence="1" id="KW-0732">Signal</keyword>
<protein>
    <recommendedName>
        <fullName evidence="4">Lipoprotein</fullName>
    </recommendedName>
</protein>
<accession>A0ABV6RM73</accession>
<name>A0ABV6RM73_9GAMM</name>
<organism evidence="2 3">
    <name type="scientific">Lysobacter korlensis</name>
    <dbReference type="NCBI Taxonomy" id="553636"/>
    <lineage>
        <taxon>Bacteria</taxon>
        <taxon>Pseudomonadati</taxon>
        <taxon>Pseudomonadota</taxon>
        <taxon>Gammaproteobacteria</taxon>
        <taxon>Lysobacterales</taxon>
        <taxon>Lysobacteraceae</taxon>
        <taxon>Lysobacter</taxon>
    </lineage>
</organism>
<evidence type="ECO:0000313" key="2">
    <source>
        <dbReference type="EMBL" id="MFC0678075.1"/>
    </source>
</evidence>
<evidence type="ECO:0000313" key="3">
    <source>
        <dbReference type="Proteomes" id="UP001589896"/>
    </source>
</evidence>
<dbReference type="RefSeq" id="WP_386667612.1">
    <property type="nucleotide sequence ID" value="NZ_JBHLTG010000002.1"/>
</dbReference>
<evidence type="ECO:0000256" key="1">
    <source>
        <dbReference type="SAM" id="SignalP"/>
    </source>
</evidence>
<comment type="caution">
    <text evidence="2">The sequence shown here is derived from an EMBL/GenBank/DDBJ whole genome shotgun (WGS) entry which is preliminary data.</text>
</comment>
<evidence type="ECO:0008006" key="4">
    <source>
        <dbReference type="Google" id="ProtNLM"/>
    </source>
</evidence>
<feature type="chain" id="PRO_5047145142" description="Lipoprotein" evidence="1">
    <location>
        <begin position="22"/>
        <end position="229"/>
    </location>
</feature>
<proteinExistence type="predicted"/>
<keyword evidence="3" id="KW-1185">Reference proteome</keyword>
<dbReference type="EMBL" id="JBHLTG010000002">
    <property type="protein sequence ID" value="MFC0678075.1"/>
    <property type="molecule type" value="Genomic_DNA"/>
</dbReference>
<sequence>MSVAVALLAGVGLAACTAAEAPSPGSTAEADTVAPFPQSGDIEAGTYLVTGYPVPFEITVPDGWETFDGASLGKDDPDLPNSWNVALFFYPVTYVPTDACAWKGSIVKIEPTAEAFVDAMAAQESTVSTPAVEVMVGDYSGFEFDHAAESDVDVTDCDLRQLCIYAGSAEGCDGKSYETLVERETYTVVDLNGERAVIALVQPDESINPTLLEEARAVFDSIEFLRPEE</sequence>
<reference evidence="2 3" key="1">
    <citation type="submission" date="2024-09" db="EMBL/GenBank/DDBJ databases">
        <authorList>
            <person name="Sun Q."/>
            <person name="Mori K."/>
        </authorList>
    </citation>
    <scope>NUCLEOTIDE SEQUENCE [LARGE SCALE GENOMIC DNA]</scope>
    <source>
        <strain evidence="2 3">KCTC 23076</strain>
    </source>
</reference>
<dbReference type="Proteomes" id="UP001589896">
    <property type="component" value="Unassembled WGS sequence"/>
</dbReference>